<accession>A0A843VWV0</accession>
<dbReference type="AlphaFoldDB" id="A0A843VWV0"/>
<feature type="compositionally biased region" description="Polar residues" evidence="1">
    <location>
        <begin position="8"/>
        <end position="18"/>
    </location>
</feature>
<evidence type="ECO:0000313" key="2">
    <source>
        <dbReference type="EMBL" id="MQL96633.1"/>
    </source>
</evidence>
<feature type="region of interest" description="Disordered" evidence="1">
    <location>
        <begin position="166"/>
        <end position="189"/>
    </location>
</feature>
<evidence type="ECO:0000313" key="3">
    <source>
        <dbReference type="Proteomes" id="UP000652761"/>
    </source>
</evidence>
<reference evidence="2" key="1">
    <citation type="submission" date="2017-07" db="EMBL/GenBank/DDBJ databases">
        <title>Taro Niue Genome Assembly and Annotation.</title>
        <authorList>
            <person name="Atibalentja N."/>
            <person name="Keating K."/>
            <person name="Fields C.J."/>
        </authorList>
    </citation>
    <scope>NUCLEOTIDE SEQUENCE</scope>
    <source>
        <strain evidence="2">Niue_2</strain>
        <tissue evidence="2">Leaf</tissue>
    </source>
</reference>
<name>A0A843VWV0_COLES</name>
<organism evidence="2 3">
    <name type="scientific">Colocasia esculenta</name>
    <name type="common">Wild taro</name>
    <name type="synonym">Arum esculentum</name>
    <dbReference type="NCBI Taxonomy" id="4460"/>
    <lineage>
        <taxon>Eukaryota</taxon>
        <taxon>Viridiplantae</taxon>
        <taxon>Streptophyta</taxon>
        <taxon>Embryophyta</taxon>
        <taxon>Tracheophyta</taxon>
        <taxon>Spermatophyta</taxon>
        <taxon>Magnoliopsida</taxon>
        <taxon>Liliopsida</taxon>
        <taxon>Araceae</taxon>
        <taxon>Aroideae</taxon>
        <taxon>Colocasieae</taxon>
        <taxon>Colocasia</taxon>
    </lineage>
</organism>
<protein>
    <submittedName>
        <fullName evidence="2">Uncharacterized protein</fullName>
    </submittedName>
</protein>
<feature type="region of interest" description="Disordered" evidence="1">
    <location>
        <begin position="1"/>
        <end position="25"/>
    </location>
</feature>
<sequence>MTRLTGVSRPTSRLQIGSTEADGFGPTLSPTMCTCSPLPSSGRGRADQLALCPASLRRVGSGCGEEGDGVVACRVDEVEDDTGWCVLISGSCGEYAVRSRGPTGQCVEEGRGGGDDIGGEGKCNMTWSLLDLELALTCFYTGDRAEDCHQPGESLARAGRHGCNVDRLVAPPSGDDSSRGGPAEPSTTEVARLCTQVETSAVEVARWRIQVEAAVSQVGELTRELATLRAQGLSVDQAELTQLRIKLAVQ</sequence>
<comment type="caution">
    <text evidence="2">The sequence shown here is derived from an EMBL/GenBank/DDBJ whole genome shotgun (WGS) entry which is preliminary data.</text>
</comment>
<gene>
    <name evidence="2" type="ORF">Taro_029308</name>
</gene>
<evidence type="ECO:0000256" key="1">
    <source>
        <dbReference type="SAM" id="MobiDB-lite"/>
    </source>
</evidence>
<dbReference type="EMBL" id="NMUH01001939">
    <property type="protein sequence ID" value="MQL96633.1"/>
    <property type="molecule type" value="Genomic_DNA"/>
</dbReference>
<dbReference type="Proteomes" id="UP000652761">
    <property type="component" value="Unassembled WGS sequence"/>
</dbReference>
<proteinExistence type="predicted"/>
<keyword evidence="3" id="KW-1185">Reference proteome</keyword>